<keyword evidence="4" id="KW-1185">Reference proteome</keyword>
<proteinExistence type="predicted"/>
<feature type="region of interest" description="Disordered" evidence="1">
    <location>
        <begin position="58"/>
        <end position="107"/>
    </location>
</feature>
<keyword evidence="2" id="KW-0732">Signal</keyword>
<reference evidence="4" key="1">
    <citation type="journal article" date="2019" name="Int. J. Syst. Evol. Microbiol.">
        <title>The Global Catalogue of Microorganisms (GCM) 10K type strain sequencing project: providing services to taxonomists for standard genome sequencing and annotation.</title>
        <authorList>
            <consortium name="The Broad Institute Genomics Platform"/>
            <consortium name="The Broad Institute Genome Sequencing Center for Infectious Disease"/>
            <person name="Wu L."/>
            <person name="Ma J."/>
        </authorList>
    </citation>
    <scope>NUCLEOTIDE SEQUENCE [LARGE SCALE GENOMIC DNA]</scope>
    <source>
        <strain evidence="4">CCUG 57401</strain>
    </source>
</reference>
<protein>
    <recommendedName>
        <fullName evidence="5">DUF4148 domain-containing protein</fullName>
    </recommendedName>
</protein>
<feature type="chain" id="PRO_5046242423" description="DUF4148 domain-containing protein" evidence="2">
    <location>
        <begin position="20"/>
        <end position="107"/>
    </location>
</feature>
<accession>A0ABW0NDH7</accession>
<sequence length="107" mass="11569">MKSALVIATALAVCASAFAAVPPNPTLKKQGVLATVKQDAHQIGSSLRQDLHRIARADKFRQEQAADQQRGHVQTSTMGAGPENVSMSSGRQSRMDAAYANWQRSHR</sequence>
<dbReference type="Proteomes" id="UP001596037">
    <property type="component" value="Unassembled WGS sequence"/>
</dbReference>
<feature type="compositionally biased region" description="Polar residues" evidence="1">
    <location>
        <begin position="65"/>
        <end position="78"/>
    </location>
</feature>
<evidence type="ECO:0000313" key="4">
    <source>
        <dbReference type="Proteomes" id="UP001596037"/>
    </source>
</evidence>
<dbReference type="EMBL" id="JBHSMF010000006">
    <property type="protein sequence ID" value="MFC5497287.1"/>
    <property type="molecule type" value="Genomic_DNA"/>
</dbReference>
<evidence type="ECO:0000256" key="2">
    <source>
        <dbReference type="SAM" id="SignalP"/>
    </source>
</evidence>
<evidence type="ECO:0000256" key="1">
    <source>
        <dbReference type="SAM" id="MobiDB-lite"/>
    </source>
</evidence>
<name>A0ABW0NDH7_9BURK</name>
<gene>
    <name evidence="3" type="ORF">ACFPOE_07065</name>
</gene>
<evidence type="ECO:0008006" key="5">
    <source>
        <dbReference type="Google" id="ProtNLM"/>
    </source>
</evidence>
<evidence type="ECO:0000313" key="3">
    <source>
        <dbReference type="EMBL" id="MFC5497287.1"/>
    </source>
</evidence>
<feature type="signal peptide" evidence="2">
    <location>
        <begin position="1"/>
        <end position="19"/>
    </location>
</feature>
<comment type="caution">
    <text evidence="3">The sequence shown here is derived from an EMBL/GenBank/DDBJ whole genome shotgun (WGS) entry which is preliminary data.</text>
</comment>
<dbReference type="RefSeq" id="WP_376849313.1">
    <property type="nucleotide sequence ID" value="NZ_JBHSMF010000006.1"/>
</dbReference>
<organism evidence="3 4">
    <name type="scientific">Caenimonas terrae</name>
    <dbReference type="NCBI Taxonomy" id="696074"/>
    <lineage>
        <taxon>Bacteria</taxon>
        <taxon>Pseudomonadati</taxon>
        <taxon>Pseudomonadota</taxon>
        <taxon>Betaproteobacteria</taxon>
        <taxon>Burkholderiales</taxon>
        <taxon>Comamonadaceae</taxon>
        <taxon>Caenimonas</taxon>
    </lineage>
</organism>